<dbReference type="Pfam" id="PF13630">
    <property type="entry name" value="SdpI"/>
    <property type="match status" value="1"/>
</dbReference>
<feature type="transmembrane region" description="Helical" evidence="1">
    <location>
        <begin position="189"/>
        <end position="208"/>
    </location>
</feature>
<dbReference type="EMBL" id="MHKO01000006">
    <property type="protein sequence ID" value="OGY93065.1"/>
    <property type="molecule type" value="Genomic_DNA"/>
</dbReference>
<dbReference type="PANTHER" id="PTHR37810">
    <property type="entry name" value="IMMUNITY PROTEIN SDPI"/>
    <property type="match status" value="1"/>
</dbReference>
<dbReference type="InterPro" id="IPR025962">
    <property type="entry name" value="SdpI/YhfL"/>
</dbReference>
<organism evidence="3 4">
    <name type="scientific">Candidatus Komeilibacteria bacterium RIFCSPLOWO2_02_FULL_48_11</name>
    <dbReference type="NCBI Taxonomy" id="1798553"/>
    <lineage>
        <taxon>Bacteria</taxon>
        <taxon>Candidatus Komeiliibacteriota</taxon>
    </lineage>
</organism>
<dbReference type="PIRSF" id="PIRSF038959">
    <property type="entry name" value="SdpI"/>
    <property type="match status" value="1"/>
</dbReference>
<accession>A0A1G2BV88</accession>
<keyword evidence="1" id="KW-0812">Transmembrane</keyword>
<feature type="domain" description="DUF1648" evidence="2">
    <location>
        <begin position="12"/>
        <end position="59"/>
    </location>
</feature>
<gene>
    <name evidence="3" type="ORF">A3H70_05495</name>
</gene>
<dbReference type="Pfam" id="PF07853">
    <property type="entry name" value="DUF1648"/>
    <property type="match status" value="1"/>
</dbReference>
<dbReference type="AlphaFoldDB" id="A0A1G2BV88"/>
<keyword evidence="1" id="KW-1133">Transmembrane helix</keyword>
<dbReference type="GO" id="GO:0009636">
    <property type="term" value="P:response to toxic substance"/>
    <property type="evidence" value="ECO:0007669"/>
    <property type="project" value="TreeGrafter"/>
</dbReference>
<sequence length="215" mass="24348">MTRKTTLIFILLILLALTGVGVYYYPYLPAQVATHWSAAGEVNGYMGKFWGLFLLPIMAVVIAGFMFLLPKIDPLRRNIESFQKEYNLLILTVVVLLAYLQILMLVWNLGMRFDFTRFVGVALGAMFFVIGLILPKTKRNWWVGIRTPWTLSSDKVWERVHRHGGKLFKAVGVAAIVGSFWGAKGLIAAVVLVVAASMWLSVYSYLVFRQEKKII</sequence>
<dbReference type="STRING" id="1798553.A3H70_05495"/>
<evidence type="ECO:0000256" key="1">
    <source>
        <dbReference type="SAM" id="Phobius"/>
    </source>
</evidence>
<dbReference type="InterPro" id="IPR012867">
    <property type="entry name" value="DUF1648"/>
</dbReference>
<evidence type="ECO:0000259" key="2">
    <source>
        <dbReference type="Pfam" id="PF07853"/>
    </source>
</evidence>
<feature type="transmembrane region" description="Helical" evidence="1">
    <location>
        <begin position="115"/>
        <end position="134"/>
    </location>
</feature>
<feature type="transmembrane region" description="Helical" evidence="1">
    <location>
        <begin position="88"/>
        <end position="109"/>
    </location>
</feature>
<dbReference type="InterPro" id="IPR026272">
    <property type="entry name" value="SdpI"/>
</dbReference>
<dbReference type="PANTHER" id="PTHR37810:SF5">
    <property type="entry name" value="IMMUNITY PROTEIN SDPI"/>
    <property type="match status" value="1"/>
</dbReference>
<feature type="transmembrane region" description="Helical" evidence="1">
    <location>
        <begin position="7"/>
        <end position="25"/>
    </location>
</feature>
<name>A0A1G2BV88_9BACT</name>
<protein>
    <recommendedName>
        <fullName evidence="2">DUF1648 domain-containing protein</fullName>
    </recommendedName>
</protein>
<feature type="transmembrane region" description="Helical" evidence="1">
    <location>
        <begin position="167"/>
        <end position="183"/>
    </location>
</feature>
<evidence type="ECO:0000313" key="3">
    <source>
        <dbReference type="EMBL" id="OGY93065.1"/>
    </source>
</evidence>
<keyword evidence="1" id="KW-0472">Membrane</keyword>
<comment type="caution">
    <text evidence="3">The sequence shown here is derived from an EMBL/GenBank/DDBJ whole genome shotgun (WGS) entry which is preliminary data.</text>
</comment>
<evidence type="ECO:0000313" key="4">
    <source>
        <dbReference type="Proteomes" id="UP000178109"/>
    </source>
</evidence>
<proteinExistence type="predicted"/>
<dbReference type="Proteomes" id="UP000178109">
    <property type="component" value="Unassembled WGS sequence"/>
</dbReference>
<feature type="transmembrane region" description="Helical" evidence="1">
    <location>
        <begin position="45"/>
        <end position="68"/>
    </location>
</feature>
<reference evidence="3 4" key="1">
    <citation type="journal article" date="2016" name="Nat. Commun.">
        <title>Thousands of microbial genomes shed light on interconnected biogeochemical processes in an aquifer system.</title>
        <authorList>
            <person name="Anantharaman K."/>
            <person name="Brown C.T."/>
            <person name="Hug L.A."/>
            <person name="Sharon I."/>
            <person name="Castelle C.J."/>
            <person name="Probst A.J."/>
            <person name="Thomas B.C."/>
            <person name="Singh A."/>
            <person name="Wilkins M.J."/>
            <person name="Karaoz U."/>
            <person name="Brodie E.L."/>
            <person name="Williams K.H."/>
            <person name="Hubbard S.S."/>
            <person name="Banfield J.F."/>
        </authorList>
    </citation>
    <scope>NUCLEOTIDE SEQUENCE [LARGE SCALE GENOMIC DNA]</scope>
</reference>